<dbReference type="PANTHER" id="PTHR43318">
    <property type="entry name" value="UDP-N-ACETYLGLUCOSAMINE 4,6-DEHYDRATASE"/>
    <property type="match status" value="1"/>
</dbReference>
<gene>
    <name evidence="4" type="ORF">DYH56_06745</name>
</gene>
<evidence type="ECO:0000259" key="3">
    <source>
        <dbReference type="Pfam" id="PF02719"/>
    </source>
</evidence>
<sequence length="622" mass="71455">MRMIKDARTRHIIKLFLDMLLLSSAFVFSFIIKFEGDWGKYFKIKYVLHFLFAYIILNLVLKINLKSWRYMDSLDVFNIISTVALSNILYVLGIVFLNLAKFPMGLFSLLIIFEIGFLLMGRYIIRIKRTLMSIQRKRKCEIDKTRVLIMGAGEAGEALLMEARKNSDFKLQIIGLIDDDPEKKNMILHGKRVWGNRFDIPRLVDEFDIREIIIAIPTMRGKEIKKVYKLIDTEKVEVKILPGYNEILEGSSYLNQIRNVKVEDLLGREIIDVNSKEVANGIEGKVVLITGGAGSIGSELSRQVAKYNPKKLINIDLNENSIYFLELELKRKHPNLDIISEIGNIREKEKMEYLFKKYRPNIVFHAAAHKHVPLMEHNPEEAIKNNIFGTKNIIDLSDKYEVERFVGVSTDKAVNPTNIMGATKRVVEMLVEDKDTKSKTKFIAVRFGNVLGSNGSVIPLFKKLINERENITVTHPEITRYFMTIPEAASLVIEAGIMSKGGEVFILDMGESVKIMDLAKNLIELSGLTLGEDIDIEIIGLRPGEKLYEELLYDVKSAKKTENKKIYIAKLDDKNEMDNLVYLEKLEEKLNSHEYGRLKEIMKKMVVTFKEPEEVNKNNCEK</sequence>
<dbReference type="PANTHER" id="PTHR43318:SF1">
    <property type="entry name" value="POLYSACCHARIDE BIOSYNTHESIS PROTEIN EPSC-RELATED"/>
    <property type="match status" value="1"/>
</dbReference>
<protein>
    <submittedName>
        <fullName evidence="4">NAD-dependent epimerase/dehydratase family protein</fullName>
    </submittedName>
</protein>
<reference evidence="4 5" key="1">
    <citation type="submission" date="2018-08" db="EMBL/GenBank/DDBJ databases">
        <title>Draft genome sequence of Psychrilyobacter sp. strain SD5 isolated from Black Sea water.</title>
        <authorList>
            <person name="Yadav S."/>
            <person name="Villanueva L."/>
            <person name="Damste J.S.S."/>
        </authorList>
    </citation>
    <scope>NUCLEOTIDE SEQUENCE [LARGE SCALE GENOMIC DNA]</scope>
    <source>
        <strain evidence="4 5">SD5</strain>
    </source>
</reference>
<dbReference type="SUPFAM" id="SSF51735">
    <property type="entry name" value="NAD(P)-binding Rossmann-fold domains"/>
    <property type="match status" value="2"/>
</dbReference>
<keyword evidence="5" id="KW-1185">Reference proteome</keyword>
<comment type="similarity">
    <text evidence="1">Belongs to the polysaccharide synthase family.</text>
</comment>
<feature type="transmembrane region" description="Helical" evidence="2">
    <location>
        <begin position="12"/>
        <end position="34"/>
    </location>
</feature>
<dbReference type="EMBL" id="QUAJ01000009">
    <property type="protein sequence ID" value="REI41600.1"/>
    <property type="molecule type" value="Genomic_DNA"/>
</dbReference>
<proteinExistence type="inferred from homology"/>
<keyword evidence="2" id="KW-0472">Membrane</keyword>
<dbReference type="InterPro" id="IPR036291">
    <property type="entry name" value="NAD(P)-bd_dom_sf"/>
</dbReference>
<comment type="caution">
    <text evidence="4">The sequence shown here is derived from an EMBL/GenBank/DDBJ whole genome shotgun (WGS) entry which is preliminary data.</text>
</comment>
<accession>A0ABX9KIV0</accession>
<dbReference type="CDD" id="cd05237">
    <property type="entry name" value="UDP_invert_4-6DH_SDR_e"/>
    <property type="match status" value="1"/>
</dbReference>
<organism evidence="4 5">
    <name type="scientific">Psychrilyobacter piezotolerans</name>
    <dbReference type="NCBI Taxonomy" id="2293438"/>
    <lineage>
        <taxon>Bacteria</taxon>
        <taxon>Fusobacteriati</taxon>
        <taxon>Fusobacteriota</taxon>
        <taxon>Fusobacteriia</taxon>
        <taxon>Fusobacteriales</taxon>
        <taxon>Fusobacteriaceae</taxon>
        <taxon>Psychrilyobacter</taxon>
    </lineage>
</organism>
<keyword evidence="2" id="KW-1133">Transmembrane helix</keyword>
<evidence type="ECO:0000313" key="5">
    <source>
        <dbReference type="Proteomes" id="UP000263486"/>
    </source>
</evidence>
<evidence type="ECO:0000256" key="2">
    <source>
        <dbReference type="SAM" id="Phobius"/>
    </source>
</evidence>
<feature type="domain" description="Polysaccharide biosynthesis protein CapD-like" evidence="3">
    <location>
        <begin position="287"/>
        <end position="570"/>
    </location>
</feature>
<dbReference type="InterPro" id="IPR051203">
    <property type="entry name" value="Polysaccharide_Synthase-Rel"/>
</dbReference>
<feature type="transmembrane region" description="Helical" evidence="2">
    <location>
        <begin position="106"/>
        <end position="125"/>
    </location>
</feature>
<feature type="transmembrane region" description="Helical" evidence="2">
    <location>
        <begin position="77"/>
        <end position="100"/>
    </location>
</feature>
<feature type="transmembrane region" description="Helical" evidence="2">
    <location>
        <begin position="46"/>
        <end position="65"/>
    </location>
</feature>
<dbReference type="InterPro" id="IPR003869">
    <property type="entry name" value="Polysac_CapD-like"/>
</dbReference>
<keyword evidence="2" id="KW-0812">Transmembrane</keyword>
<dbReference type="Proteomes" id="UP000263486">
    <property type="component" value="Unassembled WGS sequence"/>
</dbReference>
<evidence type="ECO:0000313" key="4">
    <source>
        <dbReference type="EMBL" id="REI41600.1"/>
    </source>
</evidence>
<dbReference type="Pfam" id="PF13727">
    <property type="entry name" value="CoA_binding_3"/>
    <property type="match status" value="1"/>
</dbReference>
<evidence type="ECO:0000256" key="1">
    <source>
        <dbReference type="ARBA" id="ARBA00007430"/>
    </source>
</evidence>
<name>A0ABX9KIV0_9FUSO</name>
<dbReference type="Pfam" id="PF02719">
    <property type="entry name" value="Polysacc_synt_2"/>
    <property type="match status" value="1"/>
</dbReference>
<dbReference type="Gene3D" id="3.40.50.720">
    <property type="entry name" value="NAD(P)-binding Rossmann-like Domain"/>
    <property type="match status" value="2"/>
</dbReference>